<sequence length="208" mass="22312">MDVFSAIADERRGMADLLSGLTDEQFRTQSLCSGWSVQEVAAHLVVPLEVSTPRFVLAIMGAGGSFDRANTRLARQHGQRPVGDLVEVLRRRAGSRWTPPGAGPEAPLTDLLVHGLDIRWPLQLSRRLPAERACASLTFLTTRAGRGLTPKGALDGLRFEAEDVDWSHGDGPAVRGSAESVLLAMTGRTVALDHLTGEGSATLRARLA</sequence>
<evidence type="ECO:0000313" key="3">
    <source>
        <dbReference type="Proteomes" id="UP000198546"/>
    </source>
</evidence>
<dbReference type="InterPro" id="IPR034660">
    <property type="entry name" value="DinB/YfiT-like"/>
</dbReference>
<evidence type="ECO:0000259" key="1">
    <source>
        <dbReference type="Pfam" id="PF11716"/>
    </source>
</evidence>
<dbReference type="AlphaFoldDB" id="A0A1G7A0L0"/>
<protein>
    <submittedName>
        <fullName evidence="2">TIGR03083 family protein</fullName>
    </submittedName>
</protein>
<name>A0A1G7A0L0_9ACTN</name>
<proteinExistence type="predicted"/>
<keyword evidence="3" id="KW-1185">Reference proteome</keyword>
<dbReference type="RefSeq" id="WP_197679020.1">
    <property type="nucleotide sequence ID" value="NZ_LT629688.1"/>
</dbReference>
<accession>A0A1G7A0L0</accession>
<dbReference type="EMBL" id="LT629688">
    <property type="protein sequence ID" value="SDE07436.1"/>
    <property type="molecule type" value="Genomic_DNA"/>
</dbReference>
<evidence type="ECO:0000313" key="2">
    <source>
        <dbReference type="EMBL" id="SDE07436.1"/>
    </source>
</evidence>
<dbReference type="STRING" id="675864.SAMN04489747_2441"/>
<dbReference type="InterPro" id="IPR024344">
    <property type="entry name" value="MDMPI_metal-binding"/>
</dbReference>
<reference evidence="2 3" key="1">
    <citation type="submission" date="2016-10" db="EMBL/GenBank/DDBJ databases">
        <authorList>
            <person name="de Groot N.N."/>
        </authorList>
    </citation>
    <scope>NUCLEOTIDE SEQUENCE [LARGE SCALE GENOMIC DNA]</scope>
    <source>
        <strain evidence="2 3">MON 2.2</strain>
    </source>
</reference>
<dbReference type="NCBIfam" id="TIGR03083">
    <property type="entry name" value="maleylpyruvate isomerase family mycothiol-dependent enzyme"/>
    <property type="match status" value="1"/>
</dbReference>
<dbReference type="Proteomes" id="UP000198546">
    <property type="component" value="Chromosome i"/>
</dbReference>
<dbReference type="SUPFAM" id="SSF109854">
    <property type="entry name" value="DinB/YfiT-like putative metalloenzymes"/>
    <property type="match status" value="1"/>
</dbReference>
<dbReference type="InterPro" id="IPR017517">
    <property type="entry name" value="Maleyloyr_isom"/>
</dbReference>
<organism evidence="2 3">
    <name type="scientific">Auraticoccus monumenti</name>
    <dbReference type="NCBI Taxonomy" id="675864"/>
    <lineage>
        <taxon>Bacteria</taxon>
        <taxon>Bacillati</taxon>
        <taxon>Actinomycetota</taxon>
        <taxon>Actinomycetes</taxon>
        <taxon>Propionibacteriales</taxon>
        <taxon>Propionibacteriaceae</taxon>
        <taxon>Auraticoccus</taxon>
    </lineage>
</organism>
<dbReference type="Pfam" id="PF11716">
    <property type="entry name" value="MDMPI_N"/>
    <property type="match status" value="1"/>
</dbReference>
<feature type="domain" description="Mycothiol-dependent maleylpyruvate isomerase metal-binding" evidence="1">
    <location>
        <begin position="8"/>
        <end position="45"/>
    </location>
</feature>
<gene>
    <name evidence="2" type="ORF">SAMN04489747_2441</name>
</gene>
<dbReference type="GO" id="GO:0046872">
    <property type="term" value="F:metal ion binding"/>
    <property type="evidence" value="ECO:0007669"/>
    <property type="project" value="InterPro"/>
</dbReference>
<dbReference type="Gene3D" id="1.20.120.450">
    <property type="entry name" value="dinb family like domain"/>
    <property type="match status" value="1"/>
</dbReference>